<gene>
    <name evidence="1" type="ORF">HMPREF9225_1632</name>
</gene>
<evidence type="ECO:0000313" key="2">
    <source>
        <dbReference type="Proteomes" id="UP000003280"/>
    </source>
</evidence>
<evidence type="ECO:0008006" key="3">
    <source>
        <dbReference type="Google" id="ProtNLM"/>
    </source>
</evidence>
<proteinExistence type="predicted"/>
<dbReference type="STRING" id="862517.HMPREF9225_1632"/>
<dbReference type="Proteomes" id="UP000003280">
    <property type="component" value="Unassembled WGS sequence"/>
</dbReference>
<dbReference type="HOGENOM" id="CLU_1022522_0_0_9"/>
<dbReference type="InterPro" id="IPR018755">
    <property type="entry name" value="Phage_Mu_Gp48"/>
</dbReference>
<dbReference type="RefSeq" id="WP_008902407.1">
    <property type="nucleotide sequence ID" value="NZ_GL397071.1"/>
</dbReference>
<evidence type="ECO:0000313" key="1">
    <source>
        <dbReference type="EMBL" id="EFM24766.1"/>
    </source>
</evidence>
<dbReference type="Pfam" id="PF10076">
    <property type="entry name" value="Phage_Mu_Gp48"/>
    <property type="match status" value="1"/>
</dbReference>
<name>E0NN93_9FIRM</name>
<dbReference type="AlphaFoldDB" id="E0NN93"/>
<keyword evidence="2" id="KW-1185">Reference proteome</keyword>
<dbReference type="EMBL" id="AEEH01000048">
    <property type="protein sequence ID" value="EFM24766.1"/>
    <property type="molecule type" value="Genomic_DNA"/>
</dbReference>
<dbReference type="eggNOG" id="COG4385">
    <property type="taxonomic scope" value="Bacteria"/>
</dbReference>
<accession>E0NN93</accession>
<reference evidence="1 2" key="1">
    <citation type="submission" date="2010-07" db="EMBL/GenBank/DDBJ databases">
        <authorList>
            <person name="Muzny D."/>
            <person name="Qin X."/>
            <person name="Deng J."/>
            <person name="Jiang H."/>
            <person name="Liu Y."/>
            <person name="Qu J."/>
            <person name="Song X.-Z."/>
            <person name="Zhang L."/>
            <person name="Thornton R."/>
            <person name="Coyle M."/>
            <person name="Francisco L."/>
            <person name="Jackson L."/>
            <person name="Javaid M."/>
            <person name="Korchina V."/>
            <person name="Kovar C."/>
            <person name="Mata R."/>
            <person name="Mathew T."/>
            <person name="Ngo R."/>
            <person name="Nguyen L."/>
            <person name="Nguyen N."/>
            <person name="Okwuonu G."/>
            <person name="Ongeri F."/>
            <person name="Pham C."/>
            <person name="Simmons D."/>
            <person name="Wilczek-Boney K."/>
            <person name="Hale W."/>
            <person name="Jakkamsetti A."/>
            <person name="Pham P."/>
            <person name="Ruth R."/>
            <person name="San Lucas F."/>
            <person name="Warren J."/>
            <person name="Zhang J."/>
            <person name="Zhao Z."/>
            <person name="Zhou C."/>
            <person name="Zhu D."/>
            <person name="Lee S."/>
            <person name="Bess C."/>
            <person name="Blankenburg K."/>
            <person name="Forbes L."/>
            <person name="Fu Q."/>
            <person name="Gubbala S."/>
            <person name="Hirani K."/>
            <person name="Jayaseelan J.C."/>
            <person name="Lara F."/>
            <person name="Munidasa M."/>
            <person name="Palculict T."/>
            <person name="Patil S."/>
            <person name="Pu L.-L."/>
            <person name="Saada N."/>
            <person name="Tang L."/>
            <person name="Weissenberger G."/>
            <person name="Zhu Y."/>
            <person name="Hemphill L."/>
            <person name="Shang Y."/>
            <person name="Youmans B."/>
            <person name="Ayvaz T."/>
            <person name="Ross M."/>
            <person name="Santibanez J."/>
            <person name="Aqrawi P."/>
            <person name="Gross S."/>
            <person name="Joshi V."/>
            <person name="Fowler G."/>
            <person name="Nazareth L."/>
            <person name="Reid J."/>
            <person name="Worley K."/>
            <person name="Petrosino J."/>
            <person name="Highlander S."/>
            <person name="Gibbs R."/>
        </authorList>
    </citation>
    <scope>NUCLEOTIDE SEQUENCE [LARGE SCALE GENOMIC DNA]</scope>
    <source>
        <strain evidence="1 2">ATCC BAA-1640</strain>
    </source>
</reference>
<dbReference type="OrthoDB" id="1851194at2"/>
<protein>
    <recommendedName>
        <fullName evidence="3">DUF2313 domain-containing protein</fullName>
    </recommendedName>
</protein>
<sequence length="272" mass="32000">MDKRRDIEKLWYFDTKEDFSGSEIRLSRNVDLKAYNDFETIAKSADWIDWSDSESLEFDFLTRRLLKTFNDKFILRASEYGIARYEKILGISPDKKESLEDRRKRVYLLWNKKIIWTHRTLLEWLNIRVGKSKYRLELKYNKYELEFELFVGKEYEESGLYEELRGIVPANLGIFIKYGFVCGVDIISRYGTYNYPAFLCGEHPCGDIPYVFAEAQRLVSDLNVEVGSNYGKNYYPTVGKIKSGDLENGEVTEIIYATDFASDNIYSFERGE</sequence>
<organism evidence="1 2">
    <name type="scientific">Peptoniphilus duerdenii ATCC BAA-1640</name>
    <dbReference type="NCBI Taxonomy" id="862517"/>
    <lineage>
        <taxon>Bacteria</taxon>
        <taxon>Bacillati</taxon>
        <taxon>Bacillota</taxon>
        <taxon>Tissierellia</taxon>
        <taxon>Tissierellales</taxon>
        <taxon>Peptoniphilaceae</taxon>
        <taxon>Peptoniphilus</taxon>
    </lineage>
</organism>
<comment type="caution">
    <text evidence="1">The sequence shown here is derived from an EMBL/GenBank/DDBJ whole genome shotgun (WGS) entry which is preliminary data.</text>
</comment>